<evidence type="ECO:0000256" key="3">
    <source>
        <dbReference type="ARBA" id="ARBA00022989"/>
    </source>
</evidence>
<proteinExistence type="predicted"/>
<evidence type="ECO:0000256" key="1">
    <source>
        <dbReference type="ARBA" id="ARBA00004141"/>
    </source>
</evidence>
<dbReference type="PANTHER" id="PTHR28008">
    <property type="entry name" value="DOMAIN PROTEIN, PUTATIVE (AFU_ORTHOLOGUE AFUA_3G10980)-RELATED"/>
    <property type="match status" value="1"/>
</dbReference>
<dbReference type="EMBL" id="JARXVQ010000001">
    <property type="protein sequence ID" value="MDH6181982.1"/>
    <property type="molecule type" value="Genomic_DNA"/>
</dbReference>
<dbReference type="InterPro" id="IPR035952">
    <property type="entry name" value="Rhomboid-like_sf"/>
</dbReference>
<evidence type="ECO:0000259" key="6">
    <source>
        <dbReference type="Pfam" id="PF04892"/>
    </source>
</evidence>
<dbReference type="Pfam" id="PF04892">
    <property type="entry name" value="VanZ"/>
    <property type="match status" value="1"/>
</dbReference>
<accession>A0ABT6KS04</accession>
<sequence>MQQRTASRLPTVALVVGAAYLVILLAMTVTPVLNPNTTLGFAGGAFRAEAWLSPSTWTGGWSGELLANVILFIPLGWLAARLLPLPLAIVVPVVISVGIEFAQLFLPGRVSDPRDLVANTAGALLGVLLARALARPAPTSRAVRQ</sequence>
<keyword evidence="3 5" id="KW-1133">Transmembrane helix</keyword>
<evidence type="ECO:0000313" key="7">
    <source>
        <dbReference type="EMBL" id="MDH6181982.1"/>
    </source>
</evidence>
<feature type="domain" description="VanZ-like" evidence="6">
    <location>
        <begin position="19"/>
        <end position="132"/>
    </location>
</feature>
<evidence type="ECO:0000256" key="2">
    <source>
        <dbReference type="ARBA" id="ARBA00022692"/>
    </source>
</evidence>
<feature type="transmembrane region" description="Helical" evidence="5">
    <location>
        <begin position="116"/>
        <end position="134"/>
    </location>
</feature>
<keyword evidence="4 5" id="KW-0472">Membrane</keyword>
<dbReference type="RefSeq" id="WP_322134275.1">
    <property type="nucleotide sequence ID" value="NZ_CP085036.1"/>
</dbReference>
<protein>
    <submittedName>
        <fullName evidence="7">Glycopeptide antibiotics resistance protein</fullName>
    </submittedName>
</protein>
<gene>
    <name evidence="7" type="ORF">M2152_002164</name>
</gene>
<feature type="transmembrane region" description="Helical" evidence="5">
    <location>
        <begin position="87"/>
        <end position="104"/>
    </location>
</feature>
<comment type="subcellular location">
    <subcellularLocation>
        <location evidence="1">Membrane</location>
        <topology evidence="1">Multi-pass membrane protein</topology>
    </subcellularLocation>
</comment>
<keyword evidence="2 5" id="KW-0812">Transmembrane</keyword>
<dbReference type="SUPFAM" id="SSF144091">
    <property type="entry name" value="Rhomboid-like"/>
    <property type="match status" value="1"/>
</dbReference>
<evidence type="ECO:0000256" key="5">
    <source>
        <dbReference type="SAM" id="Phobius"/>
    </source>
</evidence>
<evidence type="ECO:0000256" key="4">
    <source>
        <dbReference type="ARBA" id="ARBA00023136"/>
    </source>
</evidence>
<evidence type="ECO:0000313" key="8">
    <source>
        <dbReference type="Proteomes" id="UP001160142"/>
    </source>
</evidence>
<name>A0ABT6KS04_9MICO</name>
<feature type="transmembrane region" description="Helical" evidence="5">
    <location>
        <begin position="12"/>
        <end position="33"/>
    </location>
</feature>
<organism evidence="7 8">
    <name type="scientific">Antiquaquibacter oligotrophicus</name>
    <dbReference type="NCBI Taxonomy" id="2880260"/>
    <lineage>
        <taxon>Bacteria</taxon>
        <taxon>Bacillati</taxon>
        <taxon>Actinomycetota</taxon>
        <taxon>Actinomycetes</taxon>
        <taxon>Micrococcales</taxon>
        <taxon>Microbacteriaceae</taxon>
        <taxon>Antiquaquibacter</taxon>
    </lineage>
</organism>
<feature type="transmembrane region" description="Helical" evidence="5">
    <location>
        <begin position="61"/>
        <end position="80"/>
    </location>
</feature>
<reference evidence="7 8" key="1">
    <citation type="submission" date="2023-04" db="EMBL/GenBank/DDBJ databases">
        <title>Genome Encyclopedia of Bacteria and Archaea VI: Functional Genomics of Type Strains.</title>
        <authorList>
            <person name="Whitman W."/>
        </authorList>
    </citation>
    <scope>NUCLEOTIDE SEQUENCE [LARGE SCALE GENOMIC DNA]</scope>
    <source>
        <strain evidence="7 8">SG_E_30_P1</strain>
    </source>
</reference>
<keyword evidence="8" id="KW-1185">Reference proteome</keyword>
<dbReference type="PANTHER" id="PTHR28008:SF1">
    <property type="entry name" value="DOMAIN PROTEIN, PUTATIVE (AFU_ORTHOLOGUE AFUA_3G10980)-RELATED"/>
    <property type="match status" value="1"/>
</dbReference>
<dbReference type="Proteomes" id="UP001160142">
    <property type="component" value="Unassembled WGS sequence"/>
</dbReference>
<dbReference type="InterPro" id="IPR006976">
    <property type="entry name" value="VanZ-like"/>
</dbReference>
<comment type="caution">
    <text evidence="7">The sequence shown here is derived from an EMBL/GenBank/DDBJ whole genome shotgun (WGS) entry which is preliminary data.</text>
</comment>